<sequence>MGVIQAKLGYPHNLHFLEAITYYIHSQCPELYPQPPEDLRCRAEYRVRQLWCEAKGIIKDLMPHLQWTSYVSMCHVGMLLRTFSASTPFQIDDTQIHQGVLGLLGTSTYNIGSYLSKLPGPPRSAPPSVLDHDSALLRSVNLLDHIDRNGLLKVANSASVDITLPFWSGVGPENLFTPSSTVASTSSPKAGRVAPKEETCPLVMPQTLSSLQIRHPTQIESLNELWRSLIVAQNRQQLCPSIGEGSHHLESCASVVLARNQTDLATSTGPSTSLEAVTTTEPRSRSSTWPPLFRHRTALAPPKVLPIPLTMTQQGSDPRLAANAPPRISASPLPSPISSRDVTPDKPAQCACAFTSVCSILSQQARPYSVDSSPFANVLSAPLDSKQSKHQTTAMAPLSFSPIAVIDSSSGTFTHSSVTRPSKAPPNIPVSILKKTSPAPLPQPETNAVSHHLLHCSASEWSNLTQRHSDLAPDQTPSEQDNPRQMRTQSPIAGTKRSGCWNETPRETKEAIASDVGFFDHGPESEKRDRVSPDRWGSSDHSIEPPGQSWSYSSSPTEQEEGEISPTASPYPSPPPPPSSVNNKPWWPYWPHRQPYYHNTRPNTFKPSRGGGRGYWNKTHYKKNYCSRP</sequence>
<feature type="region of interest" description="Disordered" evidence="1">
    <location>
        <begin position="467"/>
        <end position="585"/>
    </location>
</feature>
<accession>A0A9P3LV76</accession>
<feature type="compositionally biased region" description="Pro residues" evidence="1">
    <location>
        <begin position="569"/>
        <end position="579"/>
    </location>
</feature>
<feature type="region of interest" description="Disordered" evidence="1">
    <location>
        <begin position="416"/>
        <end position="446"/>
    </location>
</feature>
<organism evidence="2 3">
    <name type="scientific">Entomortierella parvispora</name>
    <dbReference type="NCBI Taxonomy" id="205924"/>
    <lineage>
        <taxon>Eukaryota</taxon>
        <taxon>Fungi</taxon>
        <taxon>Fungi incertae sedis</taxon>
        <taxon>Mucoromycota</taxon>
        <taxon>Mortierellomycotina</taxon>
        <taxon>Mortierellomycetes</taxon>
        <taxon>Mortierellales</taxon>
        <taxon>Mortierellaceae</taxon>
        <taxon>Entomortierella</taxon>
    </lineage>
</organism>
<gene>
    <name evidence="2" type="ORF">EMPS_04248</name>
</gene>
<feature type="region of interest" description="Disordered" evidence="1">
    <location>
        <begin position="264"/>
        <end position="290"/>
    </location>
</feature>
<feature type="compositionally biased region" description="Basic and acidic residues" evidence="1">
    <location>
        <begin position="521"/>
        <end position="543"/>
    </location>
</feature>
<feature type="compositionally biased region" description="Polar residues" evidence="1">
    <location>
        <begin position="548"/>
        <end position="557"/>
    </location>
</feature>
<feature type="compositionally biased region" description="Polar residues" evidence="1">
    <location>
        <begin position="475"/>
        <end position="492"/>
    </location>
</feature>
<evidence type="ECO:0000256" key="1">
    <source>
        <dbReference type="SAM" id="MobiDB-lite"/>
    </source>
</evidence>
<feature type="region of interest" description="Disordered" evidence="1">
    <location>
        <begin position="598"/>
        <end position="629"/>
    </location>
</feature>
<evidence type="ECO:0000313" key="3">
    <source>
        <dbReference type="Proteomes" id="UP000827284"/>
    </source>
</evidence>
<name>A0A9P3LV76_9FUNG</name>
<comment type="caution">
    <text evidence="2">The sequence shown here is derived from an EMBL/GenBank/DDBJ whole genome shotgun (WGS) entry which is preliminary data.</text>
</comment>
<feature type="compositionally biased region" description="Basic residues" evidence="1">
    <location>
        <begin position="619"/>
        <end position="629"/>
    </location>
</feature>
<dbReference type="Proteomes" id="UP000827284">
    <property type="component" value="Unassembled WGS sequence"/>
</dbReference>
<reference evidence="2" key="2">
    <citation type="journal article" date="2022" name="Microbiol. Resour. Announc.">
        <title>Whole-Genome Sequence of Entomortierella parvispora E1425, a Mucoromycotan Fungus Associated with Burkholderiaceae-Related Endosymbiotic Bacteria.</title>
        <authorList>
            <person name="Herlambang A."/>
            <person name="Guo Y."/>
            <person name="Takashima Y."/>
            <person name="Narisawa K."/>
            <person name="Ohta H."/>
            <person name="Nishizawa T."/>
        </authorList>
    </citation>
    <scope>NUCLEOTIDE SEQUENCE</scope>
    <source>
        <strain evidence="2">E1425</strain>
    </source>
</reference>
<reference evidence="2" key="1">
    <citation type="submission" date="2021-11" db="EMBL/GenBank/DDBJ databases">
        <authorList>
            <person name="Herlambang A."/>
            <person name="Guo Y."/>
            <person name="Takashima Y."/>
            <person name="Nishizawa T."/>
        </authorList>
    </citation>
    <scope>NUCLEOTIDE SEQUENCE</scope>
    <source>
        <strain evidence="2">E1425</strain>
    </source>
</reference>
<proteinExistence type="predicted"/>
<keyword evidence="3" id="KW-1185">Reference proteome</keyword>
<feature type="compositionally biased region" description="Polar residues" evidence="1">
    <location>
        <begin position="264"/>
        <end position="289"/>
    </location>
</feature>
<dbReference type="EMBL" id="BQFW01000006">
    <property type="protein sequence ID" value="GJJ71891.1"/>
    <property type="molecule type" value="Genomic_DNA"/>
</dbReference>
<evidence type="ECO:0000313" key="2">
    <source>
        <dbReference type="EMBL" id="GJJ71891.1"/>
    </source>
</evidence>
<dbReference type="AlphaFoldDB" id="A0A9P3LV76"/>
<protein>
    <submittedName>
        <fullName evidence="2">Uncharacterized protein</fullName>
    </submittedName>
</protein>